<feature type="region of interest" description="Disordered" evidence="1">
    <location>
        <begin position="73"/>
        <end position="95"/>
    </location>
</feature>
<dbReference type="PANTHER" id="PTHR45982">
    <property type="entry name" value="REGULATOR OF CHROMOSOME CONDENSATION"/>
    <property type="match status" value="1"/>
</dbReference>
<dbReference type="InterPro" id="IPR000408">
    <property type="entry name" value="Reg_chr_condens"/>
</dbReference>
<dbReference type="PROSITE" id="PS50012">
    <property type="entry name" value="RCC1_3"/>
    <property type="match status" value="1"/>
</dbReference>
<accession>A0A1I0B534</accession>
<feature type="compositionally biased region" description="Pro residues" evidence="1">
    <location>
        <begin position="86"/>
        <end position="95"/>
    </location>
</feature>
<evidence type="ECO:0000313" key="3">
    <source>
        <dbReference type="Proteomes" id="UP000199181"/>
    </source>
</evidence>
<organism evidence="2 3">
    <name type="scientific">Stigmatella erecta</name>
    <dbReference type="NCBI Taxonomy" id="83460"/>
    <lineage>
        <taxon>Bacteria</taxon>
        <taxon>Pseudomonadati</taxon>
        <taxon>Myxococcota</taxon>
        <taxon>Myxococcia</taxon>
        <taxon>Myxococcales</taxon>
        <taxon>Cystobacterineae</taxon>
        <taxon>Archangiaceae</taxon>
        <taxon>Stigmatella</taxon>
    </lineage>
</organism>
<dbReference type="EMBL" id="FOIJ01000001">
    <property type="protein sequence ID" value="SET01105.1"/>
    <property type="molecule type" value="Genomic_DNA"/>
</dbReference>
<protein>
    <submittedName>
        <fullName evidence="2">Regulator of chromosome condensation (RCC1) repeat-containing protein</fullName>
    </submittedName>
</protein>
<reference evidence="3" key="1">
    <citation type="submission" date="2016-10" db="EMBL/GenBank/DDBJ databases">
        <authorList>
            <person name="Varghese N."/>
            <person name="Submissions S."/>
        </authorList>
    </citation>
    <scope>NUCLEOTIDE SEQUENCE [LARGE SCALE GENOMIC DNA]</scope>
    <source>
        <strain evidence="3">DSM 16858</strain>
    </source>
</reference>
<keyword evidence="3" id="KW-1185">Reference proteome</keyword>
<evidence type="ECO:0000256" key="1">
    <source>
        <dbReference type="SAM" id="MobiDB-lite"/>
    </source>
</evidence>
<proteinExistence type="predicted"/>
<dbReference type="InterPro" id="IPR009091">
    <property type="entry name" value="RCC1/BLIP-II"/>
</dbReference>
<dbReference type="SUPFAM" id="SSF50985">
    <property type="entry name" value="RCC1/BLIP-II"/>
    <property type="match status" value="1"/>
</dbReference>
<dbReference type="AlphaFoldDB" id="A0A1I0B534"/>
<dbReference type="InterPro" id="IPR051553">
    <property type="entry name" value="Ran_GTPase-activating"/>
</dbReference>
<evidence type="ECO:0000313" key="2">
    <source>
        <dbReference type="EMBL" id="SET01105.1"/>
    </source>
</evidence>
<sequence>MAAGGDSSLALRADGTVWTWGTNGLSQLGDGSQEARPTPRQVPGVKNATALAAGWNHVLVQLQDGTLWGWGNNADGQVGDGSAPIHPSPFVVPLP</sequence>
<dbReference type="Pfam" id="PF00415">
    <property type="entry name" value="RCC1"/>
    <property type="match status" value="2"/>
</dbReference>
<dbReference type="Gene3D" id="2.130.10.30">
    <property type="entry name" value="Regulator of chromosome condensation 1/beta-lactamase-inhibitor protein II"/>
    <property type="match status" value="1"/>
</dbReference>
<dbReference type="GO" id="GO:0005085">
    <property type="term" value="F:guanyl-nucleotide exchange factor activity"/>
    <property type="evidence" value="ECO:0007669"/>
    <property type="project" value="TreeGrafter"/>
</dbReference>
<dbReference type="PANTHER" id="PTHR45982:SF1">
    <property type="entry name" value="REGULATOR OF CHROMOSOME CONDENSATION"/>
    <property type="match status" value="1"/>
</dbReference>
<dbReference type="Proteomes" id="UP000199181">
    <property type="component" value="Unassembled WGS sequence"/>
</dbReference>
<gene>
    <name evidence="2" type="ORF">SAMN05443639_101898</name>
</gene>
<dbReference type="GO" id="GO:0005737">
    <property type="term" value="C:cytoplasm"/>
    <property type="evidence" value="ECO:0007669"/>
    <property type="project" value="TreeGrafter"/>
</dbReference>
<name>A0A1I0B534_9BACT</name>